<reference evidence="1" key="1">
    <citation type="submission" date="2019-04" db="EMBL/GenBank/DDBJ databases">
        <title>Sequencing of skin fungus with MAO and IRED activity.</title>
        <authorList>
            <person name="Marsaioli A.J."/>
            <person name="Bonatto J.M.C."/>
            <person name="Reis Junior O."/>
        </authorList>
    </citation>
    <scope>NUCLEOTIDE SEQUENCE</scope>
    <source>
        <strain evidence="1">28M1</strain>
    </source>
</reference>
<dbReference type="Proteomes" id="UP000758155">
    <property type="component" value="Unassembled WGS sequence"/>
</dbReference>
<protein>
    <submittedName>
        <fullName evidence="1">Uncharacterized protein</fullName>
    </submittedName>
</protein>
<name>A0A9P4WLS2_9PLEO</name>
<evidence type="ECO:0000313" key="1">
    <source>
        <dbReference type="EMBL" id="KAF3035955.1"/>
    </source>
</evidence>
<dbReference type="AlphaFoldDB" id="A0A9P4WLS2"/>
<sequence>MPAMLMRIQDALKLDDFYGAQHTSSIDKNCFEHFGTAGSSLGCEITKSFKKDLQLKREAIPVRA</sequence>
<evidence type="ECO:0000313" key="2">
    <source>
        <dbReference type="Proteomes" id="UP000758155"/>
    </source>
</evidence>
<keyword evidence="2" id="KW-1185">Reference proteome</keyword>
<organism evidence="1 2">
    <name type="scientific">Didymella heteroderae</name>
    <dbReference type="NCBI Taxonomy" id="1769908"/>
    <lineage>
        <taxon>Eukaryota</taxon>
        <taxon>Fungi</taxon>
        <taxon>Dikarya</taxon>
        <taxon>Ascomycota</taxon>
        <taxon>Pezizomycotina</taxon>
        <taxon>Dothideomycetes</taxon>
        <taxon>Pleosporomycetidae</taxon>
        <taxon>Pleosporales</taxon>
        <taxon>Pleosporineae</taxon>
        <taxon>Didymellaceae</taxon>
        <taxon>Didymella</taxon>
    </lineage>
</organism>
<dbReference type="EMBL" id="SWKV01000054">
    <property type="protein sequence ID" value="KAF3035955.1"/>
    <property type="molecule type" value="Genomic_DNA"/>
</dbReference>
<comment type="caution">
    <text evidence="1">The sequence shown here is derived from an EMBL/GenBank/DDBJ whole genome shotgun (WGS) entry which is preliminary data.</text>
</comment>
<accession>A0A9P4WLS2</accession>
<proteinExistence type="predicted"/>
<gene>
    <name evidence="1" type="ORF">E8E12_006392</name>
</gene>